<gene>
    <name evidence="9" type="ORF">PLBR_LOCUS930</name>
</gene>
<feature type="compositionally biased region" description="Low complexity" evidence="8">
    <location>
        <begin position="56"/>
        <end position="71"/>
    </location>
</feature>
<dbReference type="GO" id="GO:0042407">
    <property type="term" value="P:cristae formation"/>
    <property type="evidence" value="ECO:0007669"/>
    <property type="project" value="TreeGrafter"/>
</dbReference>
<dbReference type="AlphaFoldDB" id="A0A3P3Y0P3"/>
<sequence>MLARTLLMRRPHHCIRTMAKKPPPPSAPNLKPDRKSASATNVKSPPANTKPPPPSNANSPPTSNAKSPSNAGSGGGSGPPPPVVEGASKRSWFRRFLDERVRAVVDDAIGPQYAEVLHDAVLKVHDTIRTLSDDALKEDYQKARNPDIPPEDLEEGDVVQPGAVTAEPEPAPNDAAAQVHALLLQKEAEVRHEYDTMIEQRVMDALKSAMHLRESELKVKYEEDLIAQEKAVKAAFAEERAGRMKRMSDIEDKVDKVERILSWHQEKQRQSHKAHVLAASVITMDSALQSGSPLENGFLGLKSIDNDSAVTTALETLPADLVERGAPTLAQLQERFKVVSAACRRGALVPPDAGVVGHFLAFIFSILLVNRNYYSDGSDDISKLYRASYFLYQGDLYNAVDEIGGLEADGLPRRLAADWLADAKNRLIAVQTVQFLKAYASELATTNALA</sequence>
<proteinExistence type="inferred from homology"/>
<dbReference type="InterPro" id="IPR019133">
    <property type="entry name" value="MIC60"/>
</dbReference>
<evidence type="ECO:0000256" key="8">
    <source>
        <dbReference type="SAM" id="MobiDB-lite"/>
    </source>
</evidence>
<comment type="similarity">
    <text evidence="2">Belongs to the MICOS complex subunit Mic60 family.</text>
</comment>
<dbReference type="Pfam" id="PF09731">
    <property type="entry name" value="Mitofilin"/>
    <property type="match status" value="1"/>
</dbReference>
<dbReference type="GO" id="GO:0061617">
    <property type="term" value="C:MICOS complex"/>
    <property type="evidence" value="ECO:0007669"/>
    <property type="project" value="TreeGrafter"/>
</dbReference>
<geneLocation type="mitochondrion" evidence="9"/>
<comment type="subcellular location">
    <subcellularLocation>
        <location evidence="1">Mitochondrion inner membrane</location>
    </subcellularLocation>
</comment>
<dbReference type="Proteomes" id="UP000290189">
    <property type="component" value="Unassembled WGS sequence"/>
</dbReference>
<evidence type="ECO:0000256" key="1">
    <source>
        <dbReference type="ARBA" id="ARBA00004273"/>
    </source>
</evidence>
<keyword evidence="7" id="KW-0472">Membrane</keyword>
<dbReference type="EMBL" id="OVEO01000001">
    <property type="protein sequence ID" value="SPQ93715.1"/>
    <property type="molecule type" value="Genomic_DNA"/>
</dbReference>
<dbReference type="PANTHER" id="PTHR15415">
    <property type="entry name" value="MITOFILIN"/>
    <property type="match status" value="1"/>
</dbReference>
<evidence type="ECO:0000256" key="2">
    <source>
        <dbReference type="ARBA" id="ARBA00010877"/>
    </source>
</evidence>
<keyword evidence="3" id="KW-0812">Transmembrane</keyword>
<organism evidence="9 10">
    <name type="scientific">Plasmodiophora brassicae</name>
    <name type="common">Clubroot disease agent</name>
    <dbReference type="NCBI Taxonomy" id="37360"/>
    <lineage>
        <taxon>Eukaryota</taxon>
        <taxon>Sar</taxon>
        <taxon>Rhizaria</taxon>
        <taxon>Endomyxa</taxon>
        <taxon>Phytomyxea</taxon>
        <taxon>Plasmodiophorida</taxon>
        <taxon>Plasmodiophoridae</taxon>
        <taxon>Plasmodiophora</taxon>
    </lineage>
</organism>
<feature type="region of interest" description="Disordered" evidence="8">
    <location>
        <begin position="1"/>
        <end position="86"/>
    </location>
</feature>
<protein>
    <recommendedName>
        <fullName evidence="11">MICOS complex subunit MIC60</fullName>
    </recommendedName>
</protein>
<keyword evidence="5" id="KW-1133">Transmembrane helix</keyword>
<evidence type="ECO:0000313" key="10">
    <source>
        <dbReference type="Proteomes" id="UP000290189"/>
    </source>
</evidence>
<name>A0A3P3Y0P3_PLABS</name>
<evidence type="ECO:0000256" key="5">
    <source>
        <dbReference type="ARBA" id="ARBA00022989"/>
    </source>
</evidence>
<evidence type="ECO:0000256" key="7">
    <source>
        <dbReference type="ARBA" id="ARBA00023136"/>
    </source>
</evidence>
<evidence type="ECO:0000256" key="6">
    <source>
        <dbReference type="ARBA" id="ARBA00023128"/>
    </source>
</evidence>
<evidence type="ECO:0000256" key="4">
    <source>
        <dbReference type="ARBA" id="ARBA00022792"/>
    </source>
</evidence>
<dbReference type="PANTHER" id="PTHR15415:SF7">
    <property type="entry name" value="MICOS COMPLEX SUBUNIT MIC60"/>
    <property type="match status" value="1"/>
</dbReference>
<reference evidence="9 10" key="1">
    <citation type="submission" date="2018-03" db="EMBL/GenBank/DDBJ databases">
        <authorList>
            <person name="Fogelqvist J."/>
        </authorList>
    </citation>
    <scope>NUCLEOTIDE SEQUENCE [LARGE SCALE GENOMIC DNA]</scope>
</reference>
<evidence type="ECO:0000256" key="3">
    <source>
        <dbReference type="ARBA" id="ARBA00022692"/>
    </source>
</evidence>
<keyword evidence="4" id="KW-0999">Mitochondrion inner membrane</keyword>
<feature type="compositionally biased region" description="Basic residues" evidence="8">
    <location>
        <begin position="7"/>
        <end position="19"/>
    </location>
</feature>
<evidence type="ECO:0008006" key="11">
    <source>
        <dbReference type="Google" id="ProtNLM"/>
    </source>
</evidence>
<accession>A0A3P3Y0P3</accession>
<keyword evidence="6 9" id="KW-0496">Mitochondrion</keyword>
<evidence type="ECO:0000313" key="9">
    <source>
        <dbReference type="EMBL" id="SPQ93715.1"/>
    </source>
</evidence>